<keyword evidence="3" id="KW-1185">Reference proteome</keyword>
<reference evidence="2 3" key="1">
    <citation type="submission" date="2018-04" db="EMBL/GenBank/DDBJ databases">
        <authorList>
            <person name="Vogel A."/>
        </authorList>
    </citation>
    <scope>NUCLEOTIDE SEQUENCE [LARGE SCALE GENOMIC DNA]</scope>
</reference>
<evidence type="ECO:0000313" key="3">
    <source>
        <dbReference type="Proteomes" id="UP000595140"/>
    </source>
</evidence>
<proteinExistence type="predicted"/>
<gene>
    <name evidence="2" type="ORF">CCAM_LOCUS29872</name>
</gene>
<accession>A0A484MJ98</accession>
<evidence type="ECO:0000256" key="1">
    <source>
        <dbReference type="SAM" id="MobiDB-lite"/>
    </source>
</evidence>
<dbReference type="Proteomes" id="UP000595140">
    <property type="component" value="Unassembled WGS sequence"/>
</dbReference>
<feature type="region of interest" description="Disordered" evidence="1">
    <location>
        <begin position="1"/>
        <end position="44"/>
    </location>
</feature>
<dbReference type="EMBL" id="OOIL02003480">
    <property type="protein sequence ID" value="VFQ88096.1"/>
    <property type="molecule type" value="Genomic_DNA"/>
</dbReference>
<dbReference type="AlphaFoldDB" id="A0A484MJ98"/>
<name>A0A484MJ98_9ASTE</name>
<sequence>MRSTAAATPAMLTAGETTGVPTCQQRRAAGSAQGSPLPIEDEESRSYLEETRHGILELEKRALEDGVELKPFIVVVGDGSNRAVEITLKVEPLCKKKEQAAPLFVVRLRKAELDWNMEFDIGDGESQMWRFLGGGLRGDFTFSHCRRGRRLSAVKRGEGRWRRRCWFGVRGGPKLGKIF</sequence>
<feature type="compositionally biased region" description="Polar residues" evidence="1">
    <location>
        <begin position="15"/>
        <end position="25"/>
    </location>
</feature>
<organism evidence="2 3">
    <name type="scientific">Cuscuta campestris</name>
    <dbReference type="NCBI Taxonomy" id="132261"/>
    <lineage>
        <taxon>Eukaryota</taxon>
        <taxon>Viridiplantae</taxon>
        <taxon>Streptophyta</taxon>
        <taxon>Embryophyta</taxon>
        <taxon>Tracheophyta</taxon>
        <taxon>Spermatophyta</taxon>
        <taxon>Magnoliopsida</taxon>
        <taxon>eudicotyledons</taxon>
        <taxon>Gunneridae</taxon>
        <taxon>Pentapetalae</taxon>
        <taxon>asterids</taxon>
        <taxon>lamiids</taxon>
        <taxon>Solanales</taxon>
        <taxon>Convolvulaceae</taxon>
        <taxon>Cuscuteae</taxon>
        <taxon>Cuscuta</taxon>
        <taxon>Cuscuta subgen. Grammica</taxon>
        <taxon>Cuscuta sect. Cleistogrammica</taxon>
    </lineage>
</organism>
<evidence type="ECO:0000313" key="2">
    <source>
        <dbReference type="EMBL" id="VFQ88096.1"/>
    </source>
</evidence>
<protein>
    <submittedName>
        <fullName evidence="2">Uncharacterized protein</fullName>
    </submittedName>
</protein>